<gene>
    <name evidence="1" type="ORF">EVG20_g8989</name>
</gene>
<evidence type="ECO:0000313" key="1">
    <source>
        <dbReference type="EMBL" id="TFY56279.1"/>
    </source>
</evidence>
<organism evidence="1 2">
    <name type="scientific">Dentipellis fragilis</name>
    <dbReference type="NCBI Taxonomy" id="205917"/>
    <lineage>
        <taxon>Eukaryota</taxon>
        <taxon>Fungi</taxon>
        <taxon>Dikarya</taxon>
        <taxon>Basidiomycota</taxon>
        <taxon>Agaricomycotina</taxon>
        <taxon>Agaricomycetes</taxon>
        <taxon>Russulales</taxon>
        <taxon>Hericiaceae</taxon>
        <taxon>Dentipellis</taxon>
    </lineage>
</organism>
<sequence>MSSHSGRLRALHAVACATCHPRRPRTHRRGSPAAAHVHATQPPRAAPLFGKPAFAALHIDMLCSDVNEGIYLEEDFADPDVPLEALTIRSASEQDVGLVPGFSFADRTYPRLAVPSVKSSMFDATAGVEELIVRHAGTLRRLVAEYCMIGIEEGEDGGMACVASNCGCGRGEAGAKGPGETN</sequence>
<protein>
    <submittedName>
        <fullName evidence="1">Uncharacterized protein</fullName>
    </submittedName>
</protein>
<dbReference type="EMBL" id="SEOQ01000841">
    <property type="protein sequence ID" value="TFY56279.1"/>
    <property type="molecule type" value="Genomic_DNA"/>
</dbReference>
<dbReference type="OrthoDB" id="2858653at2759"/>
<evidence type="ECO:0000313" key="2">
    <source>
        <dbReference type="Proteomes" id="UP000298327"/>
    </source>
</evidence>
<dbReference type="Proteomes" id="UP000298327">
    <property type="component" value="Unassembled WGS sequence"/>
</dbReference>
<keyword evidence="2" id="KW-1185">Reference proteome</keyword>
<reference evidence="1 2" key="1">
    <citation type="submission" date="2019-02" db="EMBL/GenBank/DDBJ databases">
        <title>Genome sequencing of the rare red list fungi Dentipellis fragilis.</title>
        <authorList>
            <person name="Buettner E."/>
            <person name="Kellner H."/>
        </authorList>
    </citation>
    <scope>NUCLEOTIDE SEQUENCE [LARGE SCALE GENOMIC DNA]</scope>
    <source>
        <strain evidence="1 2">DSM 105465</strain>
    </source>
</reference>
<accession>A0A4Y9Y626</accession>
<comment type="caution">
    <text evidence="1">The sequence shown here is derived from an EMBL/GenBank/DDBJ whole genome shotgun (WGS) entry which is preliminary data.</text>
</comment>
<name>A0A4Y9Y626_9AGAM</name>
<proteinExistence type="predicted"/>
<dbReference type="AlphaFoldDB" id="A0A4Y9Y626"/>